<gene>
    <name evidence="4" type="primary">ftsZ</name>
    <name evidence="10" type="ORF">PEPS_16930</name>
</gene>
<keyword evidence="4 6" id="KW-0132">Cell division</keyword>
<dbReference type="InterPro" id="IPR000158">
    <property type="entry name" value="Cell_div_FtsZ"/>
</dbReference>
<evidence type="ECO:0000256" key="5">
    <source>
        <dbReference type="NCBIfam" id="TIGR00065"/>
    </source>
</evidence>
<evidence type="ECO:0000256" key="3">
    <source>
        <dbReference type="ARBA" id="ARBA00023134"/>
    </source>
</evidence>
<proteinExistence type="inferred from homology"/>
<dbReference type="CDD" id="cd02201">
    <property type="entry name" value="FtsZ_type1"/>
    <property type="match status" value="1"/>
</dbReference>
<dbReference type="InterPro" id="IPR018316">
    <property type="entry name" value="Tubulin/FtsZ_2-layer-sand-dom"/>
</dbReference>
<reference evidence="10 11" key="1">
    <citation type="submission" date="2021-12" db="EMBL/GenBank/DDBJ databases">
        <title>Genome sequencing of bacteria with rrn-lacking chromosome and rrn-plasmid.</title>
        <authorList>
            <person name="Anda M."/>
            <person name="Iwasaki W."/>
        </authorList>
    </citation>
    <scope>NUCLEOTIDE SEQUENCE [LARGE SCALE GENOMIC DNA]</scope>
    <source>
        <strain evidence="10 11">NBRC 101262</strain>
    </source>
</reference>
<comment type="similarity">
    <text evidence="1 4 6">Belongs to the FtsZ family.</text>
</comment>
<keyword evidence="11" id="KW-1185">Reference proteome</keyword>
<dbReference type="SMART" id="SM00864">
    <property type="entry name" value="Tubulin"/>
    <property type="match status" value="1"/>
</dbReference>
<dbReference type="SMART" id="SM00865">
    <property type="entry name" value="Tubulin_C"/>
    <property type="match status" value="1"/>
</dbReference>
<dbReference type="InterPro" id="IPR036525">
    <property type="entry name" value="Tubulin/FtsZ_GTPase_sf"/>
</dbReference>
<protein>
    <recommendedName>
        <fullName evidence="4 5">Cell division protein FtsZ</fullName>
    </recommendedName>
</protein>
<dbReference type="Proteomes" id="UP001354989">
    <property type="component" value="Chromosome"/>
</dbReference>
<dbReference type="RefSeq" id="WP_338396776.1">
    <property type="nucleotide sequence ID" value="NZ_AP025292.1"/>
</dbReference>
<dbReference type="InterPro" id="IPR045061">
    <property type="entry name" value="FtsZ/CetZ"/>
</dbReference>
<feature type="binding site" evidence="4">
    <location>
        <position position="144"/>
    </location>
    <ligand>
        <name>GTP</name>
        <dbReference type="ChEBI" id="CHEBI:37565"/>
    </ligand>
</feature>
<evidence type="ECO:0000259" key="9">
    <source>
        <dbReference type="SMART" id="SM00865"/>
    </source>
</evidence>
<dbReference type="InterPro" id="IPR037103">
    <property type="entry name" value="Tubulin/FtsZ-like_C"/>
</dbReference>
<accession>A0ABN6LCK9</accession>
<evidence type="ECO:0000256" key="2">
    <source>
        <dbReference type="ARBA" id="ARBA00022741"/>
    </source>
</evidence>
<dbReference type="EMBL" id="AP025292">
    <property type="protein sequence ID" value="BDC99412.1"/>
    <property type="molecule type" value="Genomic_DNA"/>
</dbReference>
<dbReference type="Gene3D" id="3.30.1330.20">
    <property type="entry name" value="Tubulin/FtsZ, C-terminal domain"/>
    <property type="match status" value="1"/>
</dbReference>
<dbReference type="NCBIfam" id="TIGR00065">
    <property type="entry name" value="ftsZ"/>
    <property type="match status" value="1"/>
</dbReference>
<dbReference type="SUPFAM" id="SSF55307">
    <property type="entry name" value="Tubulin C-terminal domain-like"/>
    <property type="match status" value="1"/>
</dbReference>
<dbReference type="InterPro" id="IPR008280">
    <property type="entry name" value="Tub_FtsZ_C"/>
</dbReference>
<evidence type="ECO:0000256" key="1">
    <source>
        <dbReference type="ARBA" id="ARBA00009690"/>
    </source>
</evidence>
<feature type="compositionally biased region" description="Low complexity" evidence="7">
    <location>
        <begin position="553"/>
        <end position="562"/>
    </location>
</feature>
<dbReference type="SUPFAM" id="SSF52490">
    <property type="entry name" value="Tubulin nucleotide-binding domain-like"/>
    <property type="match status" value="1"/>
</dbReference>
<feature type="binding site" evidence="4">
    <location>
        <begin position="25"/>
        <end position="29"/>
    </location>
    <ligand>
        <name>GTP</name>
        <dbReference type="ChEBI" id="CHEBI:37565"/>
    </ligand>
</feature>
<dbReference type="HAMAP" id="MF_00909">
    <property type="entry name" value="FtsZ"/>
    <property type="match status" value="1"/>
</dbReference>
<comment type="subunit">
    <text evidence="4">Homodimer. Polymerizes to form a dynamic ring structure in a strictly GTP-dependent manner. Interacts directly with several other division proteins.</text>
</comment>
<dbReference type="Pfam" id="PF00091">
    <property type="entry name" value="Tubulin"/>
    <property type="match status" value="1"/>
</dbReference>
<keyword evidence="2 4" id="KW-0547">Nucleotide-binding</keyword>
<feature type="domain" description="Tubulin/FtsZ GTPase" evidence="8">
    <location>
        <begin position="17"/>
        <end position="209"/>
    </location>
</feature>
<dbReference type="PROSITE" id="PS01134">
    <property type="entry name" value="FTSZ_1"/>
    <property type="match status" value="1"/>
</dbReference>
<evidence type="ECO:0000313" key="11">
    <source>
        <dbReference type="Proteomes" id="UP001354989"/>
    </source>
</evidence>
<evidence type="ECO:0000259" key="8">
    <source>
        <dbReference type="SMART" id="SM00864"/>
    </source>
</evidence>
<keyword evidence="4 6" id="KW-0131">Cell cycle</keyword>
<comment type="function">
    <text evidence="4 6">Essential cell division protein that forms a contractile ring structure (Z ring) at the future cell division site. The regulation of the ring assembly controls the timing and the location of cell division. One of the functions of the FtsZ ring is to recruit other cell division proteins to the septum to produce a new cell wall between the dividing cells. Binds GTP and shows GTPase activity.</text>
</comment>
<sequence>MSDTSYTFDIPVEKSSIIKVIGVGGGGGNAVKHMYNLGITDVDFIVCNTDAQALKNNPVPNKLQIGVGLTAGLGAGAKPERGREAAEENKDEIRELLGEHTKMVFITAGMGGGTGTGAAPVIAEVAREMDILTVGIVTFPFKFEGRSKQRRAQEGIEELKKYCDTVIVILNDKLKDIYSNMKVREAFAKADEILTTASKSIAEIISVHAEINVDFEDVKTVMKDSRASVMGSAEVHGEDRALRAAEMAIASPLLDNRDIRGARRVLLSIMSGEDAELDMQELADITEFIQERAGEDADDVIWGHGIVPELGEKIRVTVIATGFDDEQNSGEADHPAVDEIKKKIADVAGRQAVATEVVEPQQATVVTPPAPVAEQIPAEPVAHEQVVNMTNAVPEPVAAPVPQAQPVQQQQQPIAQPQAAPIVGQIEIEKKEAPTELTNPNGFGIPPVVESKEPEGSPFVTYDLRDDDKTIEVKRNEAGFTDVDIMAERRRKLEADRRRRELEMQGHQVPRNDEEEDYKELISKPAYMRRNAPLNPTPSTQQEEEQRSRYQVNSNNKLSNNNRFLHDNVD</sequence>
<name>A0ABN6LCK9_9BACT</name>
<evidence type="ECO:0000256" key="4">
    <source>
        <dbReference type="HAMAP-Rule" id="MF_00909"/>
    </source>
</evidence>
<dbReference type="InterPro" id="IPR020805">
    <property type="entry name" value="Cell_div_FtsZ_CS"/>
</dbReference>
<dbReference type="Gene3D" id="3.40.50.1440">
    <property type="entry name" value="Tubulin/FtsZ, GTPase domain"/>
    <property type="match status" value="1"/>
</dbReference>
<evidence type="ECO:0000256" key="7">
    <source>
        <dbReference type="SAM" id="MobiDB-lite"/>
    </source>
</evidence>
<feature type="binding site" evidence="4">
    <location>
        <position position="191"/>
    </location>
    <ligand>
        <name>GTP</name>
        <dbReference type="ChEBI" id="CHEBI:37565"/>
    </ligand>
</feature>
<keyword evidence="4 6" id="KW-0717">Septation</keyword>
<dbReference type="InterPro" id="IPR024757">
    <property type="entry name" value="FtsZ_C"/>
</dbReference>
<keyword evidence="3 4" id="KW-0342">GTP-binding</keyword>
<dbReference type="PRINTS" id="PR00423">
    <property type="entry name" value="CELLDVISFTSZ"/>
</dbReference>
<dbReference type="InterPro" id="IPR003008">
    <property type="entry name" value="Tubulin_FtsZ_GTPase"/>
</dbReference>
<feature type="region of interest" description="Disordered" evidence="7">
    <location>
        <begin position="499"/>
        <end position="570"/>
    </location>
</feature>
<evidence type="ECO:0000313" key="10">
    <source>
        <dbReference type="EMBL" id="BDC99412.1"/>
    </source>
</evidence>
<evidence type="ECO:0000256" key="6">
    <source>
        <dbReference type="RuleBase" id="RU000631"/>
    </source>
</evidence>
<organism evidence="10 11">
    <name type="scientific">Persicobacter psychrovividus</name>
    <dbReference type="NCBI Taxonomy" id="387638"/>
    <lineage>
        <taxon>Bacteria</taxon>
        <taxon>Pseudomonadati</taxon>
        <taxon>Bacteroidota</taxon>
        <taxon>Cytophagia</taxon>
        <taxon>Cytophagales</taxon>
        <taxon>Persicobacteraceae</taxon>
        <taxon>Persicobacter</taxon>
    </lineage>
</organism>
<dbReference type="PROSITE" id="PS01135">
    <property type="entry name" value="FTSZ_2"/>
    <property type="match status" value="1"/>
</dbReference>
<feature type="domain" description="Tubulin/FtsZ 2-layer sandwich" evidence="9">
    <location>
        <begin position="211"/>
        <end position="332"/>
    </location>
</feature>
<feature type="binding site" evidence="4">
    <location>
        <begin position="113"/>
        <end position="115"/>
    </location>
    <ligand>
        <name>GTP</name>
        <dbReference type="ChEBI" id="CHEBI:37565"/>
    </ligand>
</feature>
<feature type="binding site" evidence="4">
    <location>
        <position position="148"/>
    </location>
    <ligand>
        <name>GTP</name>
        <dbReference type="ChEBI" id="CHEBI:37565"/>
    </ligand>
</feature>
<dbReference type="PANTHER" id="PTHR30314:SF3">
    <property type="entry name" value="MITOCHONDRIAL DIVISION PROTEIN FSZA"/>
    <property type="match status" value="1"/>
</dbReference>
<dbReference type="Pfam" id="PF12327">
    <property type="entry name" value="FtsZ_C"/>
    <property type="match status" value="1"/>
</dbReference>
<comment type="subcellular location">
    <subcellularLocation>
        <location evidence="4">Cytoplasm</location>
    </subcellularLocation>
    <text evidence="4">Assembles at midcell at the inner surface of the cytoplasmic membrane.</text>
</comment>
<feature type="region of interest" description="Disordered" evidence="7">
    <location>
        <begin position="435"/>
        <end position="462"/>
    </location>
</feature>
<dbReference type="PANTHER" id="PTHR30314">
    <property type="entry name" value="CELL DIVISION PROTEIN FTSZ-RELATED"/>
    <property type="match status" value="1"/>
</dbReference>
<keyword evidence="4" id="KW-0963">Cytoplasm</keyword>